<evidence type="ECO:0000256" key="1">
    <source>
        <dbReference type="SAM" id="MobiDB-lite"/>
    </source>
</evidence>
<reference evidence="3 4" key="1">
    <citation type="submission" date="2015-09" db="EMBL/GenBank/DDBJ databases">
        <title>Draft genome of the parasitic nematode Teladorsagia circumcincta isolate WARC Sus (inbred).</title>
        <authorList>
            <person name="Mitreva M."/>
        </authorList>
    </citation>
    <scope>NUCLEOTIDE SEQUENCE [LARGE SCALE GENOMIC DNA]</scope>
    <source>
        <strain evidence="3 4">S</strain>
    </source>
</reference>
<gene>
    <name evidence="3" type="ORF">TELCIR_20154</name>
</gene>
<evidence type="ECO:0000313" key="4">
    <source>
        <dbReference type="Proteomes" id="UP000230423"/>
    </source>
</evidence>
<dbReference type="InterPro" id="IPR000008">
    <property type="entry name" value="C2_dom"/>
</dbReference>
<dbReference type="AlphaFoldDB" id="A0A2G9TLQ7"/>
<dbReference type="Pfam" id="PF00168">
    <property type="entry name" value="C2"/>
    <property type="match status" value="1"/>
</dbReference>
<dbReference type="GO" id="GO:0042043">
    <property type="term" value="F:neurexin family protein binding"/>
    <property type="evidence" value="ECO:0007669"/>
    <property type="project" value="TreeGrafter"/>
</dbReference>
<feature type="domain" description="C2" evidence="2">
    <location>
        <begin position="77"/>
        <end position="163"/>
    </location>
</feature>
<dbReference type="GO" id="GO:0006887">
    <property type="term" value="P:exocytosis"/>
    <property type="evidence" value="ECO:0007669"/>
    <property type="project" value="TreeGrafter"/>
</dbReference>
<dbReference type="GO" id="GO:0070382">
    <property type="term" value="C:exocytic vesicle"/>
    <property type="evidence" value="ECO:0007669"/>
    <property type="project" value="TreeGrafter"/>
</dbReference>
<keyword evidence="4" id="KW-1185">Reference proteome</keyword>
<accession>A0A2G9TLQ7</accession>
<proteinExistence type="predicted"/>
<dbReference type="PANTHER" id="PTHR45716:SF2">
    <property type="entry name" value="BITESIZE, ISOFORM I"/>
    <property type="match status" value="1"/>
</dbReference>
<feature type="region of interest" description="Disordered" evidence="1">
    <location>
        <begin position="1"/>
        <end position="44"/>
    </location>
</feature>
<dbReference type="InterPro" id="IPR035892">
    <property type="entry name" value="C2_domain_sf"/>
</dbReference>
<protein>
    <submittedName>
        <fullName evidence="3">C2 domain protein</fullName>
    </submittedName>
</protein>
<evidence type="ECO:0000313" key="3">
    <source>
        <dbReference type="EMBL" id="PIO58412.1"/>
    </source>
</evidence>
<feature type="non-terminal residue" evidence="3">
    <location>
        <position position="163"/>
    </location>
</feature>
<dbReference type="PROSITE" id="PS50004">
    <property type="entry name" value="C2"/>
    <property type="match status" value="1"/>
</dbReference>
<dbReference type="PANTHER" id="PTHR45716">
    <property type="entry name" value="BITESIZE, ISOFORM I"/>
    <property type="match status" value="1"/>
</dbReference>
<name>A0A2G9TLQ7_TELCI</name>
<dbReference type="OrthoDB" id="195679at2759"/>
<dbReference type="Proteomes" id="UP000230423">
    <property type="component" value="Unassembled WGS sequence"/>
</dbReference>
<evidence type="ECO:0000259" key="2">
    <source>
        <dbReference type="PROSITE" id="PS50004"/>
    </source>
</evidence>
<dbReference type="EMBL" id="KZ361253">
    <property type="protein sequence ID" value="PIO58412.1"/>
    <property type="molecule type" value="Genomic_DNA"/>
</dbReference>
<sequence>MWQPCNGSKPAPNAARATPVKAVVASDYEAPPQPPSGGPRPTIDDYALRRARFRSQGTTTSVSSSRSQATCGAVTTFLGEVQLVLGYDIMSACIKVHVIQCRSLPHFGSHKPNPYVKVILVSQDSKPGPVLKHKTTPRKSEINPLFDEILQVRTVAYLTTSKS</sequence>
<dbReference type="Gene3D" id="2.60.40.150">
    <property type="entry name" value="C2 domain"/>
    <property type="match status" value="1"/>
</dbReference>
<dbReference type="SUPFAM" id="SSF49562">
    <property type="entry name" value="C2 domain (Calcium/lipid-binding domain, CaLB)"/>
    <property type="match status" value="1"/>
</dbReference>
<organism evidence="3 4">
    <name type="scientific">Teladorsagia circumcincta</name>
    <name type="common">Brown stomach worm</name>
    <name type="synonym">Ostertagia circumcincta</name>
    <dbReference type="NCBI Taxonomy" id="45464"/>
    <lineage>
        <taxon>Eukaryota</taxon>
        <taxon>Metazoa</taxon>
        <taxon>Ecdysozoa</taxon>
        <taxon>Nematoda</taxon>
        <taxon>Chromadorea</taxon>
        <taxon>Rhabditida</taxon>
        <taxon>Rhabditina</taxon>
        <taxon>Rhabditomorpha</taxon>
        <taxon>Strongyloidea</taxon>
        <taxon>Trichostrongylidae</taxon>
        <taxon>Teladorsagia</taxon>
    </lineage>
</organism>
<dbReference type="GO" id="GO:0005886">
    <property type="term" value="C:plasma membrane"/>
    <property type="evidence" value="ECO:0007669"/>
    <property type="project" value="TreeGrafter"/>
</dbReference>